<organism evidence="9 10">
    <name type="scientific">Phytophthora lilii</name>
    <dbReference type="NCBI Taxonomy" id="2077276"/>
    <lineage>
        <taxon>Eukaryota</taxon>
        <taxon>Sar</taxon>
        <taxon>Stramenopiles</taxon>
        <taxon>Oomycota</taxon>
        <taxon>Peronosporomycetes</taxon>
        <taxon>Peronosporales</taxon>
        <taxon>Peronosporaceae</taxon>
        <taxon>Phytophthora</taxon>
    </lineage>
</organism>
<dbReference type="PRINTS" id="PR00320">
    <property type="entry name" value="GPROTEINBRPT"/>
</dbReference>
<reference evidence="9" key="1">
    <citation type="submission" date="2023-04" db="EMBL/GenBank/DDBJ databases">
        <title>Phytophthora lilii NBRC 32176.</title>
        <authorList>
            <person name="Ichikawa N."/>
            <person name="Sato H."/>
            <person name="Tonouchi N."/>
        </authorList>
    </citation>
    <scope>NUCLEOTIDE SEQUENCE</scope>
    <source>
        <strain evidence="9">NBRC 32176</strain>
    </source>
</reference>
<dbReference type="InterPro" id="IPR019775">
    <property type="entry name" value="WD40_repeat_CS"/>
</dbReference>
<dbReference type="PROSITE" id="PS00678">
    <property type="entry name" value="WD_REPEATS_1"/>
    <property type="match status" value="3"/>
</dbReference>
<dbReference type="PROSITE" id="PS50294">
    <property type="entry name" value="WD_REPEATS_REGION"/>
    <property type="match status" value="5"/>
</dbReference>
<dbReference type="Pfam" id="PF00400">
    <property type="entry name" value="WD40"/>
    <property type="match status" value="6"/>
</dbReference>
<feature type="repeat" description="WD" evidence="6">
    <location>
        <begin position="383"/>
        <end position="424"/>
    </location>
</feature>
<evidence type="ECO:0000256" key="7">
    <source>
        <dbReference type="SAM" id="MobiDB-lite"/>
    </source>
</evidence>
<dbReference type="PANTHER" id="PTHR19858">
    <property type="entry name" value="WD40 REPEAT PROTEIN"/>
    <property type="match status" value="1"/>
</dbReference>
<dbReference type="SUPFAM" id="SSF82171">
    <property type="entry name" value="DPP6 N-terminal domain-like"/>
    <property type="match status" value="1"/>
</dbReference>
<feature type="region of interest" description="Disordered" evidence="7">
    <location>
        <begin position="931"/>
        <end position="953"/>
    </location>
</feature>
<feature type="compositionally biased region" description="Acidic residues" evidence="7">
    <location>
        <begin position="251"/>
        <end position="262"/>
    </location>
</feature>
<evidence type="ECO:0000256" key="6">
    <source>
        <dbReference type="PROSITE-ProRule" id="PRU00221"/>
    </source>
</evidence>
<feature type="repeat" description="WD" evidence="6">
    <location>
        <begin position="557"/>
        <end position="598"/>
    </location>
</feature>
<dbReference type="FunFam" id="2.130.10.10:FF:000499">
    <property type="entry name" value="PWP2, small subunit processome component"/>
    <property type="match status" value="1"/>
</dbReference>
<proteinExistence type="inferred from homology"/>
<dbReference type="CDD" id="cd00200">
    <property type="entry name" value="WD40"/>
    <property type="match status" value="1"/>
</dbReference>
<feature type="domain" description="Small-subunit processome Utp12" evidence="8">
    <location>
        <begin position="794"/>
        <end position="890"/>
    </location>
</feature>
<evidence type="ECO:0000256" key="4">
    <source>
        <dbReference type="ARBA" id="ARBA00022737"/>
    </source>
</evidence>
<dbReference type="GO" id="GO:0032040">
    <property type="term" value="C:small-subunit processome"/>
    <property type="evidence" value="ECO:0007669"/>
    <property type="project" value="TreeGrafter"/>
</dbReference>
<comment type="similarity">
    <text evidence="2">Belongs to the WD repeat PWP2 family.</text>
</comment>
<feature type="compositionally biased region" description="Basic and acidic residues" evidence="7">
    <location>
        <begin position="985"/>
        <end position="994"/>
    </location>
</feature>
<feature type="region of interest" description="Disordered" evidence="7">
    <location>
        <begin position="695"/>
        <end position="715"/>
    </location>
</feature>
<evidence type="ECO:0000256" key="1">
    <source>
        <dbReference type="ARBA" id="ARBA00004604"/>
    </source>
</evidence>
<feature type="repeat" description="WD" evidence="6">
    <location>
        <begin position="511"/>
        <end position="547"/>
    </location>
</feature>
<evidence type="ECO:0000313" key="9">
    <source>
        <dbReference type="EMBL" id="GMF30036.1"/>
    </source>
</evidence>
<feature type="compositionally biased region" description="Low complexity" evidence="7">
    <location>
        <begin position="931"/>
        <end position="941"/>
    </location>
</feature>
<dbReference type="Pfam" id="PF04003">
    <property type="entry name" value="Utp12"/>
    <property type="match status" value="1"/>
</dbReference>
<dbReference type="AlphaFoldDB" id="A0A9W6X4H9"/>
<dbReference type="SUPFAM" id="SSF50998">
    <property type="entry name" value="Quinoprotein alcohol dehydrogenase-like"/>
    <property type="match status" value="1"/>
</dbReference>
<dbReference type="SMART" id="SM00320">
    <property type="entry name" value="WD40"/>
    <property type="match status" value="12"/>
</dbReference>
<evidence type="ECO:0000256" key="5">
    <source>
        <dbReference type="ARBA" id="ARBA00023242"/>
    </source>
</evidence>
<evidence type="ECO:0000256" key="3">
    <source>
        <dbReference type="ARBA" id="ARBA00022574"/>
    </source>
</evidence>
<accession>A0A9W6X4H9</accession>
<comment type="subcellular location">
    <subcellularLocation>
        <location evidence="1">Nucleus</location>
        <location evidence="1">Nucleolus</location>
    </subcellularLocation>
</comment>
<protein>
    <submittedName>
        <fullName evidence="9">Unnamed protein product</fullName>
    </submittedName>
</protein>
<evidence type="ECO:0000259" key="8">
    <source>
        <dbReference type="Pfam" id="PF04003"/>
    </source>
</evidence>
<evidence type="ECO:0000256" key="2">
    <source>
        <dbReference type="ARBA" id="ARBA00010226"/>
    </source>
</evidence>
<dbReference type="InterPro" id="IPR007148">
    <property type="entry name" value="SSU_processome_Utp12"/>
</dbReference>
<dbReference type="OrthoDB" id="3142434at2759"/>
<gene>
    <name evidence="9" type="ORF">Plil01_001279500</name>
</gene>
<dbReference type="InterPro" id="IPR027145">
    <property type="entry name" value="PWP2"/>
</dbReference>
<feature type="repeat" description="WD" evidence="6">
    <location>
        <begin position="425"/>
        <end position="466"/>
    </location>
</feature>
<feature type="compositionally biased region" description="Basic and acidic residues" evidence="7">
    <location>
        <begin position="237"/>
        <end position="250"/>
    </location>
</feature>
<dbReference type="PROSITE" id="PS50082">
    <property type="entry name" value="WD_REPEATS_2"/>
    <property type="match status" value="5"/>
</dbReference>
<keyword evidence="5" id="KW-0539">Nucleus</keyword>
<name>A0A9W6X4H9_9STRA</name>
<dbReference type="InterPro" id="IPR020472">
    <property type="entry name" value="WD40_PAC1"/>
</dbReference>
<dbReference type="GO" id="GO:0000462">
    <property type="term" value="P:maturation of SSU-rRNA from tricistronic rRNA transcript (SSU-rRNA, 5.8S rRNA, LSU-rRNA)"/>
    <property type="evidence" value="ECO:0007669"/>
    <property type="project" value="TreeGrafter"/>
</dbReference>
<dbReference type="GO" id="GO:0000028">
    <property type="term" value="P:ribosomal small subunit assembly"/>
    <property type="evidence" value="ECO:0007669"/>
    <property type="project" value="TreeGrafter"/>
</dbReference>
<dbReference type="Proteomes" id="UP001165083">
    <property type="component" value="Unassembled WGS sequence"/>
</dbReference>
<feature type="repeat" description="WD" evidence="6">
    <location>
        <begin position="133"/>
        <end position="166"/>
    </location>
</feature>
<comment type="caution">
    <text evidence="9">The sequence shown here is derived from an EMBL/GenBank/DDBJ whole genome shotgun (WGS) entry which is preliminary data.</text>
</comment>
<keyword evidence="3 6" id="KW-0853">WD repeat</keyword>
<sequence length="1039" mass="113425">MKFAYQFQHLCGSVYSQGNVIFTPDGNSVLSPVGNRITQFDLVKCVARKNVERVAVSHDSRLLLAVDEDGRCLLVNLKRGAVLYRFHLKQPVQALNFSPDDRFIAVAVGNKVQLWRTPGLVREFAPFVLHRTYTGHYGTIVSVSWSHDSKFFVTGSEDLSSRVFSVGKFPGFKPLTLSGHRDVVVGAFFAEDDRSIFTVARDGGAYEWKYKLPDVEMLEPSSDESDEEENEEEEEEKDRQEKEQKDKEADSESSDEDEDSETETAGNKRKRKLSEVRGEPIPEIARATKWYTCQKHVLKMDFAKVLCCTFHSSTGMLVAGFGNGTFGLYELPAFVNIHTLSVTQNQLETVAVNATGEWLAFASRKLGQLLVWEWRSETYVLKQQGHYFDLNAASYSPDGRLLATGADDAKLKLWDTNSGFCYVTFTEHSAPVTAVQFSPSGQAVLSASLDGTVRAFDLNRYKNFRVLTTPEPTQFLSLALDPSGQVVCAGSMDPFNVYVWSLQTGRLTDVLSGHTGPVTSLSFSPSSSAEPILASASWDHTVRLWNLFASKKSFIEPLAHPTDVLAVAFRPDGKQLASTTLNGAINIWDVKDGEQVGTIDGKRDIAGGRKENDRITAANNQMSKHFTSVCYSADGSLLLAGGRSKFVCIYAVGPQILLKKFQISHNLSLDGILDQLNNKNITESGLSKGELDAHLDDSEASGRNPGSNLVGAKRAVDPGTRRKNMEVLSKAVLFSPTGRAWAAATTEGLLIYGLDESLAFDPFELDEDITPENISKTLERREYARALVMALHLNEEPIIARCVEGVPLASIPLVAQTLRGGMYLQRLLQLLAKRMERSPHLEFYLQWSLAVLNTHGQTLRDDPASSATCLPTLRSLQKSIARHLQDLAKMYVILAFDPIVPTQPVATSEPCGLKATQLTKPVCDSTGSGATTAALSGSSSSPKLAAEPSSSDSGVVSAASRLRWVAPSVASVLAVSTSQSRAVRSSEADARCLESGDQQAADTPASWPYSDVLGGVSSACAGVRRQIFTEQSAAAHGER</sequence>
<dbReference type="Gene3D" id="2.130.10.10">
    <property type="entry name" value="YVTN repeat-like/Quinoprotein amine dehydrogenase"/>
    <property type="match status" value="3"/>
</dbReference>
<dbReference type="InterPro" id="IPR001680">
    <property type="entry name" value="WD40_rpt"/>
</dbReference>
<feature type="region of interest" description="Disordered" evidence="7">
    <location>
        <begin position="218"/>
        <end position="275"/>
    </location>
</feature>
<dbReference type="PANTHER" id="PTHR19858:SF0">
    <property type="entry name" value="PERIODIC TRYPTOPHAN PROTEIN 2 HOMOLOG"/>
    <property type="match status" value="1"/>
</dbReference>
<dbReference type="GO" id="GO:0034388">
    <property type="term" value="C:Pwp2p-containing subcomplex of 90S preribosome"/>
    <property type="evidence" value="ECO:0007669"/>
    <property type="project" value="TreeGrafter"/>
</dbReference>
<keyword evidence="4" id="KW-0677">Repeat</keyword>
<dbReference type="InterPro" id="IPR011047">
    <property type="entry name" value="Quinoprotein_ADH-like_sf"/>
</dbReference>
<dbReference type="InterPro" id="IPR015943">
    <property type="entry name" value="WD40/YVTN_repeat-like_dom_sf"/>
</dbReference>
<feature type="compositionally biased region" description="Acidic residues" evidence="7">
    <location>
        <begin position="221"/>
        <end position="236"/>
    </location>
</feature>
<dbReference type="EMBL" id="BSXW01000812">
    <property type="protein sequence ID" value="GMF30036.1"/>
    <property type="molecule type" value="Genomic_DNA"/>
</dbReference>
<evidence type="ECO:0000313" key="10">
    <source>
        <dbReference type="Proteomes" id="UP001165083"/>
    </source>
</evidence>
<keyword evidence="10" id="KW-1185">Reference proteome</keyword>
<feature type="region of interest" description="Disordered" evidence="7">
    <location>
        <begin position="985"/>
        <end position="1007"/>
    </location>
</feature>